<accession>A0A5C3LSD0</accession>
<keyword evidence="4" id="KW-1185">Reference proteome</keyword>
<feature type="compositionally biased region" description="Basic and acidic residues" evidence="1">
    <location>
        <begin position="396"/>
        <end position="408"/>
    </location>
</feature>
<name>A0A5C3LSD0_9AGAR</name>
<reference evidence="3 4" key="1">
    <citation type="journal article" date="2019" name="Nat. Ecol. Evol.">
        <title>Megaphylogeny resolves global patterns of mushroom evolution.</title>
        <authorList>
            <person name="Varga T."/>
            <person name="Krizsan K."/>
            <person name="Foldi C."/>
            <person name="Dima B."/>
            <person name="Sanchez-Garcia M."/>
            <person name="Sanchez-Ramirez S."/>
            <person name="Szollosi G.J."/>
            <person name="Szarkandi J.G."/>
            <person name="Papp V."/>
            <person name="Albert L."/>
            <person name="Andreopoulos W."/>
            <person name="Angelini C."/>
            <person name="Antonin V."/>
            <person name="Barry K.W."/>
            <person name="Bougher N.L."/>
            <person name="Buchanan P."/>
            <person name="Buyck B."/>
            <person name="Bense V."/>
            <person name="Catcheside P."/>
            <person name="Chovatia M."/>
            <person name="Cooper J."/>
            <person name="Damon W."/>
            <person name="Desjardin D."/>
            <person name="Finy P."/>
            <person name="Geml J."/>
            <person name="Haridas S."/>
            <person name="Hughes K."/>
            <person name="Justo A."/>
            <person name="Karasinski D."/>
            <person name="Kautmanova I."/>
            <person name="Kiss B."/>
            <person name="Kocsube S."/>
            <person name="Kotiranta H."/>
            <person name="LaButti K.M."/>
            <person name="Lechner B.E."/>
            <person name="Liimatainen K."/>
            <person name="Lipzen A."/>
            <person name="Lukacs Z."/>
            <person name="Mihaltcheva S."/>
            <person name="Morgado L.N."/>
            <person name="Niskanen T."/>
            <person name="Noordeloos M.E."/>
            <person name="Ohm R.A."/>
            <person name="Ortiz-Santana B."/>
            <person name="Ovrebo C."/>
            <person name="Racz N."/>
            <person name="Riley R."/>
            <person name="Savchenko A."/>
            <person name="Shiryaev A."/>
            <person name="Soop K."/>
            <person name="Spirin V."/>
            <person name="Szebenyi C."/>
            <person name="Tomsovsky M."/>
            <person name="Tulloss R.E."/>
            <person name="Uehling J."/>
            <person name="Grigoriev I.V."/>
            <person name="Vagvolgyi C."/>
            <person name="Papp T."/>
            <person name="Martin F.M."/>
            <person name="Miettinen O."/>
            <person name="Hibbett D.S."/>
            <person name="Nagy L.G."/>
        </authorList>
    </citation>
    <scope>NUCLEOTIDE SEQUENCE [LARGE SCALE GENOMIC DNA]</scope>
    <source>
        <strain evidence="3 4">CBS 166.37</strain>
    </source>
</reference>
<feature type="transmembrane region" description="Helical" evidence="2">
    <location>
        <begin position="138"/>
        <end position="156"/>
    </location>
</feature>
<proteinExistence type="predicted"/>
<gene>
    <name evidence="3" type="ORF">BDQ12DRAFT_693708</name>
</gene>
<protein>
    <submittedName>
        <fullName evidence="3">Uncharacterized protein</fullName>
    </submittedName>
</protein>
<sequence>MSKWTFAMNSFPAIRASHSESTPSITTPASFASYLELASTTIPRRKTGIKQMLRPGCPYIPLPLSLGWEANPLDLDYPSEELVIGLMLSDIESGATRPVVSPWMHALYKHTLNSNPSGATKIRLKEANFTSIPGKHHGIILCVVAAQFVVMLYALGTQQLRESALLVAGLSLQVLEGIYDWACPKYEPPRRVQRQRFYALHKGMTTKHVLLVYHTPLPWQRGRRYASRMLRNINLEDAAVPQERVPNERRASLEMLCGRAIRLGNWGFRAACIFSASNSFLIPLTLLIGSVAIEAIAALMMMKSSTVLPRHSEPTILETTEKEPSLLDMVLAVCQATGYVSIGFVESILPDRDGTHLDYKWISDVMRRGVLNAGPHPDHQRTNTVFSSALRRRTTPRPEVKDKEQGIT</sequence>
<evidence type="ECO:0000313" key="4">
    <source>
        <dbReference type="Proteomes" id="UP000308652"/>
    </source>
</evidence>
<feature type="region of interest" description="Disordered" evidence="1">
    <location>
        <begin position="372"/>
        <end position="408"/>
    </location>
</feature>
<evidence type="ECO:0000256" key="1">
    <source>
        <dbReference type="SAM" id="MobiDB-lite"/>
    </source>
</evidence>
<organism evidence="3 4">
    <name type="scientific">Crucibulum laeve</name>
    <dbReference type="NCBI Taxonomy" id="68775"/>
    <lineage>
        <taxon>Eukaryota</taxon>
        <taxon>Fungi</taxon>
        <taxon>Dikarya</taxon>
        <taxon>Basidiomycota</taxon>
        <taxon>Agaricomycotina</taxon>
        <taxon>Agaricomycetes</taxon>
        <taxon>Agaricomycetidae</taxon>
        <taxon>Agaricales</taxon>
        <taxon>Agaricineae</taxon>
        <taxon>Nidulariaceae</taxon>
        <taxon>Crucibulum</taxon>
    </lineage>
</organism>
<dbReference type="AlphaFoldDB" id="A0A5C3LSD0"/>
<keyword evidence="2" id="KW-0472">Membrane</keyword>
<keyword evidence="2" id="KW-0812">Transmembrane</keyword>
<evidence type="ECO:0000256" key="2">
    <source>
        <dbReference type="SAM" id="Phobius"/>
    </source>
</evidence>
<keyword evidence="2" id="KW-1133">Transmembrane helix</keyword>
<feature type="transmembrane region" description="Helical" evidence="2">
    <location>
        <begin position="280"/>
        <end position="302"/>
    </location>
</feature>
<dbReference type="EMBL" id="ML213719">
    <property type="protein sequence ID" value="TFK31681.1"/>
    <property type="molecule type" value="Genomic_DNA"/>
</dbReference>
<dbReference type="Proteomes" id="UP000308652">
    <property type="component" value="Unassembled WGS sequence"/>
</dbReference>
<evidence type="ECO:0000313" key="3">
    <source>
        <dbReference type="EMBL" id="TFK31681.1"/>
    </source>
</evidence>
<dbReference type="OrthoDB" id="2997720at2759"/>